<dbReference type="InterPro" id="IPR026906">
    <property type="entry name" value="LRR_5"/>
</dbReference>
<dbReference type="InterPro" id="IPR016134">
    <property type="entry name" value="Dockerin_dom"/>
</dbReference>
<dbReference type="AlphaFoldDB" id="A0AAC9QV79"/>
<feature type="region of interest" description="Disordered" evidence="1">
    <location>
        <begin position="42"/>
        <end position="85"/>
    </location>
</feature>
<dbReference type="CDD" id="cd14256">
    <property type="entry name" value="Dockerin_I"/>
    <property type="match status" value="1"/>
</dbReference>
<evidence type="ECO:0000313" key="4">
    <source>
        <dbReference type="EMBL" id="ARD66156.1"/>
    </source>
</evidence>
<dbReference type="PANTHER" id="PTHR45661:SF3">
    <property type="entry name" value="IG-LIKE DOMAIN-CONTAINING PROTEIN"/>
    <property type="match status" value="1"/>
</dbReference>
<dbReference type="InterPro" id="IPR002105">
    <property type="entry name" value="Dockerin_1_rpt"/>
</dbReference>
<sequence length="1064" mass="115913">MKVKEFFALILALVLCIVAVPANVFAENTVFTEPVLVNEEISENQGSKKTEEKATDKADIKAEEPERTETPDSTEENSEALDLPNFNLQQTEPAAESFEEYYGAAAKDILEEGDYQYKSIENGVEIVKYTGNDAKVVIPDTLVEKEVVSIGEKAFANNKTLESVDIGRNVQKVGEYSFYYCEKLSDVNILASLTTIGNNAFSGCYALYNIEIPASVATIGESALGSYSGLKIFGEWGSAAQIYASQNGLTFIDVKGAKKSGDFYYEDAIYFDHSTPGASAEYRGIRILSYEGDAADLRLSVLEGQKIVEIGKNAFRGNGFLKNVSFGPEIRLINNGAFAECKNLKNIELNKGLIEIQFRAFGATAIEQVVIPESVKILGGSTFSGCKKLKIVVTGAGVTEIPDSFSGECETLEAVTFKGQITKIGSSAFRNCKKLTDFEIPKSVITIDYGAFAYCTNMHFIEIPENVTNIGGGLFSGIESIVIKGTTGSAAEQYAIENNQIFITDRTSKSGDFYYDDVDGGVKIMGYTGTDKPKLTLSKIEGKNIIEIGFNVFRSHSELIEVNFGTSVKKIGNYAFYYCQNLSTVHLNEGLEKIDHHAFSYSGVTTIDIPDSVKELGVYESKERADSLSGCAIFEQCNDLKSVTVGAGLSVIPAKTFSYCEKLKTVDFKEKSSLIEIGSWAFAGCDSIKQLSLPEGLQKIQDYAFYSCDELNKAIIPASITNIHSNENQHAFSSDNLLCIFGKKNTQAEAFAKRSGIPFVSEQTPKENGYYYENIEGGVKIIRAENTGNASLPEKLGGEPVIALEKASFVGDMDLTEVSSAKLKSIGGYAFKGCENLKKINIGSKLDTIGEWAFSKCKGLEAANISTKALGAGAFTYCDKLSSVTLSDLEKLESTTFGRSGLKSLTLPDTIKILGEEAILQSNLEIVRISSQAQNVTLENNSMASDHLKSAYLPSGVTIIRERTFGWQPPEDLSIYGEAGTVAEAYANAHNITFSTEMWQQGDVNKDSNINASDALMDLQHAVKELTLTDSDFVRGDVNKDNVVNASDGLQILRYSVKEINHFD</sequence>
<accession>A0AAC9QV79</accession>
<protein>
    <recommendedName>
        <fullName evidence="3">Dockerin domain-containing protein</fullName>
    </recommendedName>
</protein>
<name>A0AAC9QV79_EUBLI</name>
<evidence type="ECO:0000256" key="2">
    <source>
        <dbReference type="SAM" id="SignalP"/>
    </source>
</evidence>
<gene>
    <name evidence="4" type="ORF">B2M23_11640</name>
</gene>
<keyword evidence="2" id="KW-0732">Signal</keyword>
<evidence type="ECO:0000259" key="3">
    <source>
        <dbReference type="PROSITE" id="PS51766"/>
    </source>
</evidence>
<dbReference type="GO" id="GO:0000272">
    <property type="term" value="P:polysaccharide catabolic process"/>
    <property type="evidence" value="ECO:0007669"/>
    <property type="project" value="InterPro"/>
</dbReference>
<dbReference type="InterPro" id="IPR036439">
    <property type="entry name" value="Dockerin_dom_sf"/>
</dbReference>
<dbReference type="GO" id="GO:0004553">
    <property type="term" value="F:hydrolase activity, hydrolyzing O-glycosyl compounds"/>
    <property type="evidence" value="ECO:0007669"/>
    <property type="project" value="InterPro"/>
</dbReference>
<dbReference type="EMBL" id="CP019962">
    <property type="protein sequence ID" value="ARD66156.1"/>
    <property type="molecule type" value="Genomic_DNA"/>
</dbReference>
<evidence type="ECO:0000313" key="5">
    <source>
        <dbReference type="Proteomes" id="UP000192391"/>
    </source>
</evidence>
<feature type="chain" id="PRO_5041976695" description="Dockerin domain-containing protein" evidence="2">
    <location>
        <begin position="27"/>
        <end position="1064"/>
    </location>
</feature>
<dbReference type="PROSITE" id="PS51766">
    <property type="entry name" value="DOCKERIN"/>
    <property type="match status" value="1"/>
</dbReference>
<feature type="domain" description="Dockerin" evidence="3">
    <location>
        <begin position="997"/>
        <end position="1064"/>
    </location>
</feature>
<reference evidence="5" key="1">
    <citation type="journal article" date="2017" name="Sci. Rep.">
        <title>Determination of the Genome and Primary Transcriptome of Syngas Fermenting Eubacterium limosum ATCC 8486.</title>
        <authorList>
            <person name="Song Y."/>
            <person name="Shin J."/>
            <person name="Jeong Y."/>
            <person name="Jin S."/>
            <person name="Lee J.K."/>
            <person name="Kim D.R."/>
            <person name="Kim S.C."/>
            <person name="Cho S."/>
            <person name="Cho B.K."/>
        </authorList>
    </citation>
    <scope>NUCLEOTIDE SEQUENCE [LARGE SCALE GENOMIC DNA]</scope>
    <source>
        <strain evidence="5">ATCC 8486</strain>
    </source>
</reference>
<organism evidence="4 5">
    <name type="scientific">Eubacterium limosum</name>
    <dbReference type="NCBI Taxonomy" id="1736"/>
    <lineage>
        <taxon>Bacteria</taxon>
        <taxon>Bacillati</taxon>
        <taxon>Bacillota</taxon>
        <taxon>Clostridia</taxon>
        <taxon>Eubacteriales</taxon>
        <taxon>Eubacteriaceae</taxon>
        <taxon>Eubacterium</taxon>
    </lineage>
</organism>
<feature type="compositionally biased region" description="Basic and acidic residues" evidence="1">
    <location>
        <begin position="46"/>
        <end position="70"/>
    </location>
</feature>
<dbReference type="KEGG" id="elim:B2M23_11640"/>
<dbReference type="RefSeq" id="WP_038352239.1">
    <property type="nucleotide sequence ID" value="NZ_CP019962.1"/>
</dbReference>
<dbReference type="SUPFAM" id="SSF52047">
    <property type="entry name" value="RNI-like"/>
    <property type="match status" value="1"/>
</dbReference>
<evidence type="ECO:0000256" key="1">
    <source>
        <dbReference type="SAM" id="MobiDB-lite"/>
    </source>
</evidence>
<dbReference type="Pfam" id="PF13306">
    <property type="entry name" value="LRR_5"/>
    <property type="match status" value="5"/>
</dbReference>
<feature type="signal peptide" evidence="2">
    <location>
        <begin position="1"/>
        <end position="26"/>
    </location>
</feature>
<proteinExistence type="predicted"/>
<dbReference type="Proteomes" id="UP000192391">
    <property type="component" value="Chromosome"/>
</dbReference>
<dbReference type="Gene3D" id="3.80.10.10">
    <property type="entry name" value="Ribonuclease Inhibitor"/>
    <property type="match status" value="6"/>
</dbReference>
<dbReference type="InterPro" id="IPR032675">
    <property type="entry name" value="LRR_dom_sf"/>
</dbReference>
<dbReference type="Gene3D" id="1.10.1330.10">
    <property type="entry name" value="Dockerin domain"/>
    <property type="match status" value="1"/>
</dbReference>
<dbReference type="Pfam" id="PF00404">
    <property type="entry name" value="Dockerin_1"/>
    <property type="match status" value="1"/>
</dbReference>
<dbReference type="InterPro" id="IPR053139">
    <property type="entry name" value="Surface_bspA-like"/>
</dbReference>
<dbReference type="PANTHER" id="PTHR45661">
    <property type="entry name" value="SURFACE ANTIGEN"/>
    <property type="match status" value="1"/>
</dbReference>
<dbReference type="SUPFAM" id="SSF52058">
    <property type="entry name" value="L domain-like"/>
    <property type="match status" value="2"/>
</dbReference>
<dbReference type="SUPFAM" id="SSF63446">
    <property type="entry name" value="Type I dockerin domain"/>
    <property type="match status" value="1"/>
</dbReference>